<evidence type="ECO:0000313" key="1">
    <source>
        <dbReference type="EMBL" id="RIA90666.1"/>
    </source>
</evidence>
<proteinExistence type="predicted"/>
<dbReference type="EMBL" id="QKYT01000174">
    <property type="protein sequence ID" value="RIA90666.1"/>
    <property type="molecule type" value="Genomic_DNA"/>
</dbReference>
<sequence>MNQELRSELRSELRDEIFINKKTNSLAQLLKEQTLQLDSWKNEHFSLTPGGMNSSAQLLEIDQISVEPSGQSGSTNRSI</sequence>
<name>A0A397T1B3_9GLOM</name>
<dbReference type="AlphaFoldDB" id="A0A397T1B3"/>
<gene>
    <name evidence="1" type="ORF">C1645_823038</name>
</gene>
<comment type="caution">
    <text evidence="1">The sequence shown here is derived from an EMBL/GenBank/DDBJ whole genome shotgun (WGS) entry which is preliminary data.</text>
</comment>
<protein>
    <submittedName>
        <fullName evidence="1">Uncharacterized protein</fullName>
    </submittedName>
</protein>
<evidence type="ECO:0000313" key="2">
    <source>
        <dbReference type="Proteomes" id="UP000265703"/>
    </source>
</evidence>
<dbReference type="Proteomes" id="UP000265703">
    <property type="component" value="Unassembled WGS sequence"/>
</dbReference>
<organism evidence="1 2">
    <name type="scientific">Glomus cerebriforme</name>
    <dbReference type="NCBI Taxonomy" id="658196"/>
    <lineage>
        <taxon>Eukaryota</taxon>
        <taxon>Fungi</taxon>
        <taxon>Fungi incertae sedis</taxon>
        <taxon>Mucoromycota</taxon>
        <taxon>Glomeromycotina</taxon>
        <taxon>Glomeromycetes</taxon>
        <taxon>Glomerales</taxon>
        <taxon>Glomeraceae</taxon>
        <taxon>Glomus</taxon>
    </lineage>
</organism>
<accession>A0A397T1B3</accession>
<keyword evidence="2" id="KW-1185">Reference proteome</keyword>
<reference evidence="1 2" key="1">
    <citation type="submission" date="2018-06" db="EMBL/GenBank/DDBJ databases">
        <title>Comparative genomics reveals the genomic features of Rhizophagus irregularis, R. cerebriforme, R. diaphanum and Gigaspora rosea, and their symbiotic lifestyle signature.</title>
        <authorList>
            <person name="Morin E."/>
            <person name="San Clemente H."/>
            <person name="Chen E.C.H."/>
            <person name="De La Providencia I."/>
            <person name="Hainaut M."/>
            <person name="Kuo A."/>
            <person name="Kohler A."/>
            <person name="Murat C."/>
            <person name="Tang N."/>
            <person name="Roy S."/>
            <person name="Loubradou J."/>
            <person name="Henrissat B."/>
            <person name="Grigoriev I.V."/>
            <person name="Corradi N."/>
            <person name="Roux C."/>
            <person name="Martin F.M."/>
        </authorList>
    </citation>
    <scope>NUCLEOTIDE SEQUENCE [LARGE SCALE GENOMIC DNA]</scope>
    <source>
        <strain evidence="1 2">DAOM 227022</strain>
    </source>
</reference>